<organism evidence="1 2">
    <name type="scientific">Marinactinospora rubrisoli</name>
    <dbReference type="NCBI Taxonomy" id="2715399"/>
    <lineage>
        <taxon>Bacteria</taxon>
        <taxon>Bacillati</taxon>
        <taxon>Actinomycetota</taxon>
        <taxon>Actinomycetes</taxon>
        <taxon>Streptosporangiales</taxon>
        <taxon>Nocardiopsidaceae</taxon>
        <taxon>Marinactinospora</taxon>
    </lineage>
</organism>
<evidence type="ECO:0000313" key="1">
    <source>
        <dbReference type="EMBL" id="MFC7329233.1"/>
    </source>
</evidence>
<accession>A0ABW2KII0</accession>
<gene>
    <name evidence="1" type="ORF">ACFQRF_15975</name>
</gene>
<sequence>MNRASSSLLCRTSSFSYTLVTRHERHTLEFRCDQFWGRVRIRVDGRTVTEARSPHLSFALTREFGFDIGTADRHRVTIEMIRRRVLAGLRPLRYRISVDGRFVTELER</sequence>
<proteinExistence type="predicted"/>
<protein>
    <submittedName>
        <fullName evidence="1">Uncharacterized protein</fullName>
    </submittedName>
</protein>
<dbReference type="RefSeq" id="WP_379871889.1">
    <property type="nucleotide sequence ID" value="NZ_JBHTBH010000007.1"/>
</dbReference>
<comment type="caution">
    <text evidence="1">The sequence shown here is derived from an EMBL/GenBank/DDBJ whole genome shotgun (WGS) entry which is preliminary data.</text>
</comment>
<dbReference type="EMBL" id="JBHTBH010000007">
    <property type="protein sequence ID" value="MFC7329233.1"/>
    <property type="molecule type" value="Genomic_DNA"/>
</dbReference>
<evidence type="ECO:0000313" key="2">
    <source>
        <dbReference type="Proteomes" id="UP001596540"/>
    </source>
</evidence>
<keyword evidence="2" id="KW-1185">Reference proteome</keyword>
<name>A0ABW2KII0_9ACTN</name>
<dbReference type="Proteomes" id="UP001596540">
    <property type="component" value="Unassembled WGS sequence"/>
</dbReference>
<reference evidence="2" key="1">
    <citation type="journal article" date="2019" name="Int. J. Syst. Evol. Microbiol.">
        <title>The Global Catalogue of Microorganisms (GCM) 10K type strain sequencing project: providing services to taxonomists for standard genome sequencing and annotation.</title>
        <authorList>
            <consortium name="The Broad Institute Genomics Platform"/>
            <consortium name="The Broad Institute Genome Sequencing Center for Infectious Disease"/>
            <person name="Wu L."/>
            <person name="Ma J."/>
        </authorList>
    </citation>
    <scope>NUCLEOTIDE SEQUENCE [LARGE SCALE GENOMIC DNA]</scope>
    <source>
        <strain evidence="2">CGMCC 4.7382</strain>
    </source>
</reference>